<protein>
    <submittedName>
        <fullName evidence="2">Uncharacterized protein</fullName>
    </submittedName>
</protein>
<proteinExistence type="predicted"/>
<dbReference type="AlphaFoldDB" id="A0AAD7B6P5"/>
<reference evidence="2" key="1">
    <citation type="submission" date="2023-03" db="EMBL/GenBank/DDBJ databases">
        <title>Massive genome expansion in bonnet fungi (Mycena s.s.) driven by repeated elements and novel gene families across ecological guilds.</title>
        <authorList>
            <consortium name="Lawrence Berkeley National Laboratory"/>
            <person name="Harder C.B."/>
            <person name="Miyauchi S."/>
            <person name="Viragh M."/>
            <person name="Kuo A."/>
            <person name="Thoen E."/>
            <person name="Andreopoulos B."/>
            <person name="Lu D."/>
            <person name="Skrede I."/>
            <person name="Drula E."/>
            <person name="Henrissat B."/>
            <person name="Morin E."/>
            <person name="Kohler A."/>
            <person name="Barry K."/>
            <person name="LaButti K."/>
            <person name="Morin E."/>
            <person name="Salamov A."/>
            <person name="Lipzen A."/>
            <person name="Mereny Z."/>
            <person name="Hegedus B."/>
            <person name="Baldrian P."/>
            <person name="Stursova M."/>
            <person name="Weitz H."/>
            <person name="Taylor A."/>
            <person name="Grigoriev I.V."/>
            <person name="Nagy L.G."/>
            <person name="Martin F."/>
            <person name="Kauserud H."/>
        </authorList>
    </citation>
    <scope>NUCLEOTIDE SEQUENCE</scope>
    <source>
        <strain evidence="2">9284</strain>
    </source>
</reference>
<name>A0AAD7B6P5_9AGAR</name>
<keyword evidence="3" id="KW-1185">Reference proteome</keyword>
<dbReference type="Proteomes" id="UP001221142">
    <property type="component" value="Unassembled WGS sequence"/>
</dbReference>
<comment type="caution">
    <text evidence="2">The sequence shown here is derived from an EMBL/GenBank/DDBJ whole genome shotgun (WGS) entry which is preliminary data.</text>
</comment>
<evidence type="ECO:0000313" key="3">
    <source>
        <dbReference type="Proteomes" id="UP001221142"/>
    </source>
</evidence>
<feature type="chain" id="PRO_5041917814" evidence="1">
    <location>
        <begin position="19"/>
        <end position="144"/>
    </location>
</feature>
<evidence type="ECO:0000313" key="2">
    <source>
        <dbReference type="EMBL" id="KAJ7611650.1"/>
    </source>
</evidence>
<keyword evidence="1" id="KW-0732">Signal</keyword>
<gene>
    <name evidence="2" type="ORF">FB45DRAFT_940591</name>
</gene>
<organism evidence="2 3">
    <name type="scientific">Roridomyces roridus</name>
    <dbReference type="NCBI Taxonomy" id="1738132"/>
    <lineage>
        <taxon>Eukaryota</taxon>
        <taxon>Fungi</taxon>
        <taxon>Dikarya</taxon>
        <taxon>Basidiomycota</taxon>
        <taxon>Agaricomycotina</taxon>
        <taxon>Agaricomycetes</taxon>
        <taxon>Agaricomycetidae</taxon>
        <taxon>Agaricales</taxon>
        <taxon>Marasmiineae</taxon>
        <taxon>Mycenaceae</taxon>
        <taxon>Roridomyces</taxon>
    </lineage>
</organism>
<sequence length="144" mass="16839">MGWKIFLWCCQMSRPGACMQASTPTTPLFFHTRTPSADAVELFGREYHQLEKQLAEWFFRLLIHEQWSRCRLQNSRARDTHILRPLLTTSNRTPHFFPSTLAELRRLDLTSVLNLLKAYEQQVPANIKLDAARRHFARFIGAPV</sequence>
<feature type="signal peptide" evidence="1">
    <location>
        <begin position="1"/>
        <end position="18"/>
    </location>
</feature>
<evidence type="ECO:0000256" key="1">
    <source>
        <dbReference type="SAM" id="SignalP"/>
    </source>
</evidence>
<dbReference type="EMBL" id="JARKIF010000032">
    <property type="protein sequence ID" value="KAJ7611650.1"/>
    <property type="molecule type" value="Genomic_DNA"/>
</dbReference>
<accession>A0AAD7B6P5</accession>